<accession>A0A0K2U761</accession>
<proteinExistence type="predicted"/>
<name>A0A0K2U761_LEPSM</name>
<reference evidence="1" key="1">
    <citation type="submission" date="2014-05" db="EMBL/GenBank/DDBJ databases">
        <authorList>
            <person name="Chronopoulou M."/>
        </authorList>
    </citation>
    <scope>NUCLEOTIDE SEQUENCE</scope>
    <source>
        <tissue evidence="1">Whole organism</tissue>
    </source>
</reference>
<organism evidence="1">
    <name type="scientific">Lepeophtheirus salmonis</name>
    <name type="common">Salmon louse</name>
    <name type="synonym">Caligus salmonis</name>
    <dbReference type="NCBI Taxonomy" id="72036"/>
    <lineage>
        <taxon>Eukaryota</taxon>
        <taxon>Metazoa</taxon>
        <taxon>Ecdysozoa</taxon>
        <taxon>Arthropoda</taxon>
        <taxon>Crustacea</taxon>
        <taxon>Multicrustacea</taxon>
        <taxon>Hexanauplia</taxon>
        <taxon>Copepoda</taxon>
        <taxon>Siphonostomatoida</taxon>
        <taxon>Caligidae</taxon>
        <taxon>Lepeophtheirus</taxon>
    </lineage>
</organism>
<dbReference type="AlphaFoldDB" id="A0A0K2U761"/>
<sequence>MQKRYEDANIIVGTRNIKYFHPISDKKRRTEESK</sequence>
<protein>
    <submittedName>
        <fullName evidence="1">Uncharacterized protein</fullName>
    </submittedName>
</protein>
<dbReference type="EMBL" id="HACA01016717">
    <property type="protein sequence ID" value="CDW34078.1"/>
    <property type="molecule type" value="Transcribed_RNA"/>
</dbReference>
<evidence type="ECO:0000313" key="1">
    <source>
        <dbReference type="EMBL" id="CDW34078.1"/>
    </source>
</evidence>